<dbReference type="Gene3D" id="1.25.40.20">
    <property type="entry name" value="Ankyrin repeat-containing domain"/>
    <property type="match status" value="1"/>
</dbReference>
<evidence type="ECO:0008006" key="6">
    <source>
        <dbReference type="Google" id="ProtNLM"/>
    </source>
</evidence>
<dbReference type="SMR" id="A0A7M7HEG4"/>
<feature type="repeat" description="ANK" evidence="3">
    <location>
        <begin position="42"/>
        <end position="74"/>
    </location>
</feature>
<keyword evidence="1" id="KW-0677">Repeat</keyword>
<dbReference type="OrthoDB" id="539213at2759"/>
<dbReference type="PANTHER" id="PTHR24171">
    <property type="entry name" value="ANKYRIN REPEAT DOMAIN-CONTAINING PROTEIN 39-RELATED"/>
    <property type="match status" value="1"/>
</dbReference>
<dbReference type="SMART" id="SM00248">
    <property type="entry name" value="ANK"/>
    <property type="match status" value="2"/>
</dbReference>
<accession>A0A7M7HEG4</accession>
<evidence type="ECO:0000256" key="1">
    <source>
        <dbReference type="ARBA" id="ARBA00022737"/>
    </source>
</evidence>
<keyword evidence="5" id="KW-1185">Reference proteome</keyword>
<dbReference type="PANTHER" id="PTHR24171:SF9">
    <property type="entry name" value="ANKYRIN REPEAT DOMAIN-CONTAINING PROTEIN 39"/>
    <property type="match status" value="1"/>
</dbReference>
<reference evidence="4" key="1">
    <citation type="submission" date="2021-01" db="UniProtKB">
        <authorList>
            <consortium name="EnsemblMetazoa"/>
        </authorList>
    </citation>
    <scope>IDENTIFICATION</scope>
</reference>
<dbReference type="EnsemblMetazoa" id="XM_008215445">
    <property type="protein sequence ID" value="XP_008213667"/>
    <property type="gene ID" value="LOC103317423"/>
</dbReference>
<name>A0A7M7HEG4_NASVI</name>
<dbReference type="Pfam" id="PF12796">
    <property type="entry name" value="Ank_2"/>
    <property type="match status" value="1"/>
</dbReference>
<dbReference type="InterPro" id="IPR036770">
    <property type="entry name" value="Ankyrin_rpt-contain_sf"/>
</dbReference>
<dbReference type="InterPro" id="IPR002110">
    <property type="entry name" value="Ankyrin_rpt"/>
</dbReference>
<proteinExistence type="predicted"/>
<dbReference type="KEGG" id="nvi:103317423"/>
<evidence type="ECO:0000256" key="2">
    <source>
        <dbReference type="ARBA" id="ARBA00023043"/>
    </source>
</evidence>
<dbReference type="InParanoid" id="A0A7M7HEG4"/>
<evidence type="ECO:0000256" key="3">
    <source>
        <dbReference type="PROSITE-ProRule" id="PRU00023"/>
    </source>
</evidence>
<sequence length="182" mass="20856">MSTVENIQRYYEIKFHIRERNSKEALAMLKKYPSQSSFYNVDGSTHLHSAVFEGLLEVSVYLMKNGCDVNFVDNQGNTALTIAMQNLPFERDSECIYYLLYYGANLAHKNKAGLNALRIFAQRNCFNRRQIHDGFLHVINTCDLSDMEIAALLYEAYWPISAVLKIQRPNVISMMKAMGAPN</sequence>
<dbReference type="PROSITE" id="PS50297">
    <property type="entry name" value="ANK_REP_REGION"/>
    <property type="match status" value="1"/>
</dbReference>
<organism evidence="4 5">
    <name type="scientific">Nasonia vitripennis</name>
    <name type="common">Parasitic wasp</name>
    <dbReference type="NCBI Taxonomy" id="7425"/>
    <lineage>
        <taxon>Eukaryota</taxon>
        <taxon>Metazoa</taxon>
        <taxon>Ecdysozoa</taxon>
        <taxon>Arthropoda</taxon>
        <taxon>Hexapoda</taxon>
        <taxon>Insecta</taxon>
        <taxon>Pterygota</taxon>
        <taxon>Neoptera</taxon>
        <taxon>Endopterygota</taxon>
        <taxon>Hymenoptera</taxon>
        <taxon>Apocrita</taxon>
        <taxon>Proctotrupomorpha</taxon>
        <taxon>Chalcidoidea</taxon>
        <taxon>Pteromalidae</taxon>
        <taxon>Pteromalinae</taxon>
        <taxon>Nasonia</taxon>
    </lineage>
</organism>
<gene>
    <name evidence="4" type="primary">103317423</name>
</gene>
<protein>
    <recommendedName>
        <fullName evidence="6">Ankyrin repeat domain-containing protein</fullName>
    </recommendedName>
</protein>
<dbReference type="SUPFAM" id="SSF48403">
    <property type="entry name" value="Ankyrin repeat"/>
    <property type="match status" value="1"/>
</dbReference>
<dbReference type="PROSITE" id="PS50088">
    <property type="entry name" value="ANK_REPEAT"/>
    <property type="match status" value="1"/>
</dbReference>
<dbReference type="Proteomes" id="UP000002358">
    <property type="component" value="Chromosome 3"/>
</dbReference>
<evidence type="ECO:0000313" key="4">
    <source>
        <dbReference type="EnsemblMetazoa" id="XP_008213667"/>
    </source>
</evidence>
<dbReference type="AlphaFoldDB" id="A0A7M7HEG4"/>
<keyword evidence="2 3" id="KW-0040">ANK repeat</keyword>
<evidence type="ECO:0000313" key="5">
    <source>
        <dbReference type="Proteomes" id="UP000002358"/>
    </source>
</evidence>